<dbReference type="InterPro" id="IPR029063">
    <property type="entry name" value="SAM-dependent_MTases_sf"/>
</dbReference>
<sequence>MSVLAAGTAILSSSIVRLPSAENFVCCERRKTTTTTGKRSASIVVATFGGGGQAHHHPHPDPPFRAAIAAASIRYQESLRPDPLFIDPFAGCFVSSVTSQKDEKEQCLAADLSYPCHYRLATKFIDDKITSTLSSSNELRQIVLLTDGMDTRPYRLRWPLASVIYDISPERVFKEASQQLEGAGAQISKSCMLIHIPQESSDLQTDLCKKGFNGSRPSLWILQGLPLVTLESLKHILSIFASLAMKGCIFVGELQDLLLDVEFGNMSRKKDLMESIFRRHGLQVDMVGYDEVARTLHLDPLSKDNGSILFIARQLRYSDAQMETWRAHFERLEDEADEEGFDEL</sequence>
<organism evidence="4 5">
    <name type="scientific">Iris pallida</name>
    <name type="common">Sweet iris</name>
    <dbReference type="NCBI Taxonomy" id="29817"/>
    <lineage>
        <taxon>Eukaryota</taxon>
        <taxon>Viridiplantae</taxon>
        <taxon>Streptophyta</taxon>
        <taxon>Embryophyta</taxon>
        <taxon>Tracheophyta</taxon>
        <taxon>Spermatophyta</taxon>
        <taxon>Magnoliopsida</taxon>
        <taxon>Liliopsida</taxon>
        <taxon>Asparagales</taxon>
        <taxon>Iridaceae</taxon>
        <taxon>Iridoideae</taxon>
        <taxon>Irideae</taxon>
        <taxon>Iris</taxon>
    </lineage>
</organism>
<evidence type="ECO:0000313" key="5">
    <source>
        <dbReference type="Proteomes" id="UP001140949"/>
    </source>
</evidence>
<dbReference type="PANTHER" id="PTHR43619">
    <property type="entry name" value="S-ADENOSYL-L-METHIONINE-DEPENDENT METHYLTRANSFERASE YKTD-RELATED"/>
    <property type="match status" value="1"/>
</dbReference>
<dbReference type="SUPFAM" id="SSF53335">
    <property type="entry name" value="S-adenosyl-L-methionine-dependent methyltransferases"/>
    <property type="match status" value="1"/>
</dbReference>
<comment type="caution">
    <text evidence="4">The sequence shown here is derived from an EMBL/GenBank/DDBJ whole genome shotgun (WGS) entry which is preliminary data.</text>
</comment>
<dbReference type="InterPro" id="IPR007213">
    <property type="entry name" value="Ppm1/Ppm2/Tcmp"/>
</dbReference>
<evidence type="ECO:0008006" key="6">
    <source>
        <dbReference type="Google" id="ProtNLM"/>
    </source>
</evidence>
<comment type="similarity">
    <text evidence="1">Belongs to the UPF0677 family.</text>
</comment>
<keyword evidence="5" id="KW-1185">Reference proteome</keyword>
<dbReference type="Pfam" id="PF04072">
    <property type="entry name" value="LCM"/>
    <property type="match status" value="1"/>
</dbReference>
<dbReference type="Gene3D" id="3.40.50.150">
    <property type="entry name" value="Vaccinia Virus protein VP39"/>
    <property type="match status" value="1"/>
</dbReference>
<gene>
    <name evidence="4" type="ORF">M6B38_170540</name>
</gene>
<evidence type="ECO:0000313" key="4">
    <source>
        <dbReference type="EMBL" id="KAJ6807517.1"/>
    </source>
</evidence>
<proteinExistence type="inferred from homology"/>
<protein>
    <recommendedName>
        <fullName evidence="6">S-adenosyl-L-methionine-dependent methyltransferase</fullName>
    </recommendedName>
</protein>
<dbReference type="NCBIfam" id="TIGR00027">
    <property type="entry name" value="mthyl_TIGR00027"/>
    <property type="match status" value="1"/>
</dbReference>
<dbReference type="AlphaFoldDB" id="A0AAX6ETJ8"/>
<dbReference type="Proteomes" id="UP001140949">
    <property type="component" value="Unassembled WGS sequence"/>
</dbReference>
<name>A0AAX6ETJ8_IRIPA</name>
<dbReference type="PANTHER" id="PTHR43619:SF2">
    <property type="entry name" value="S-ADENOSYL-L-METHIONINE-DEPENDENT METHYLTRANSFERASES SUPERFAMILY PROTEIN"/>
    <property type="match status" value="1"/>
</dbReference>
<evidence type="ECO:0000256" key="2">
    <source>
        <dbReference type="ARBA" id="ARBA00022603"/>
    </source>
</evidence>
<dbReference type="InterPro" id="IPR011610">
    <property type="entry name" value="SAM_mthyl_Trfase_ML2640-like"/>
</dbReference>
<keyword evidence="2" id="KW-0489">Methyltransferase</keyword>
<dbReference type="GO" id="GO:0008168">
    <property type="term" value="F:methyltransferase activity"/>
    <property type="evidence" value="ECO:0007669"/>
    <property type="project" value="UniProtKB-KW"/>
</dbReference>
<keyword evidence="3" id="KW-0808">Transferase</keyword>
<reference evidence="4" key="1">
    <citation type="journal article" date="2023" name="GigaByte">
        <title>Genome assembly of the bearded iris, Iris pallida Lam.</title>
        <authorList>
            <person name="Bruccoleri R.E."/>
            <person name="Oakeley E.J."/>
            <person name="Faust A.M.E."/>
            <person name="Altorfer M."/>
            <person name="Dessus-Babus S."/>
            <person name="Burckhardt D."/>
            <person name="Oertli M."/>
            <person name="Naumann U."/>
            <person name="Petersen F."/>
            <person name="Wong J."/>
        </authorList>
    </citation>
    <scope>NUCLEOTIDE SEQUENCE</scope>
    <source>
        <strain evidence="4">GSM-AAB239-AS_SAM_17_03QT</strain>
    </source>
</reference>
<evidence type="ECO:0000256" key="1">
    <source>
        <dbReference type="ARBA" id="ARBA00008138"/>
    </source>
</evidence>
<evidence type="ECO:0000256" key="3">
    <source>
        <dbReference type="ARBA" id="ARBA00022679"/>
    </source>
</evidence>
<dbReference type="EMBL" id="JANAVB010033820">
    <property type="protein sequence ID" value="KAJ6807517.1"/>
    <property type="molecule type" value="Genomic_DNA"/>
</dbReference>
<accession>A0AAX6ETJ8</accession>
<reference evidence="4" key="2">
    <citation type="submission" date="2023-04" db="EMBL/GenBank/DDBJ databases">
        <authorList>
            <person name="Bruccoleri R.E."/>
            <person name="Oakeley E.J."/>
            <person name="Faust A.-M."/>
            <person name="Dessus-Babus S."/>
            <person name="Altorfer M."/>
            <person name="Burckhardt D."/>
            <person name="Oertli M."/>
            <person name="Naumann U."/>
            <person name="Petersen F."/>
            <person name="Wong J."/>
        </authorList>
    </citation>
    <scope>NUCLEOTIDE SEQUENCE</scope>
    <source>
        <strain evidence="4">GSM-AAB239-AS_SAM_17_03QT</strain>
        <tissue evidence="4">Leaf</tissue>
    </source>
</reference>
<dbReference type="GO" id="GO:0032259">
    <property type="term" value="P:methylation"/>
    <property type="evidence" value="ECO:0007669"/>
    <property type="project" value="UniProtKB-KW"/>
</dbReference>